<accession>D5Q1U5</accession>
<keyword evidence="1" id="KW-0472">Membrane</keyword>
<name>D5Q1U5_CLODI</name>
<keyword evidence="1" id="KW-1133">Transmembrane helix</keyword>
<evidence type="ECO:0000313" key="2">
    <source>
        <dbReference type="EMBL" id="EFH08129.1"/>
    </source>
</evidence>
<evidence type="ECO:0000256" key="1">
    <source>
        <dbReference type="SAM" id="Phobius"/>
    </source>
</evidence>
<keyword evidence="1" id="KW-0812">Transmembrane</keyword>
<organism evidence="2 3">
    <name type="scientific">Clostridioides difficile NAP08</name>
    <dbReference type="NCBI Taxonomy" id="525259"/>
    <lineage>
        <taxon>Bacteria</taxon>
        <taxon>Bacillati</taxon>
        <taxon>Bacillota</taxon>
        <taxon>Clostridia</taxon>
        <taxon>Peptostreptococcales</taxon>
        <taxon>Peptostreptococcaceae</taxon>
        <taxon>Clostridioides</taxon>
    </lineage>
</organism>
<reference evidence="2 3" key="1">
    <citation type="submission" date="2010-05" db="EMBL/GenBank/DDBJ databases">
        <authorList>
            <person name="Qin X."/>
            <person name="Bachman B."/>
            <person name="Battles P."/>
            <person name="Bell A."/>
            <person name="Bess C."/>
            <person name="Bickham C."/>
            <person name="Chaboub L."/>
            <person name="Chen D."/>
            <person name="Coyle M."/>
            <person name="Deiros D.R."/>
            <person name="Dinh H."/>
            <person name="Forbes L."/>
            <person name="Fowler G."/>
            <person name="Francisco L."/>
            <person name="Fu Q."/>
            <person name="Gubbala S."/>
            <person name="Hale W."/>
            <person name="Han Y."/>
            <person name="Hemphill L."/>
            <person name="Highlander S.K."/>
            <person name="Hirani K."/>
            <person name="Hogues M."/>
            <person name="Jackson L."/>
            <person name="Jakkamsetti A."/>
            <person name="Javaid M."/>
            <person name="Jiang H."/>
            <person name="Korchina V."/>
            <person name="Kovar C."/>
            <person name="Lara F."/>
            <person name="Lee S."/>
            <person name="Mata R."/>
            <person name="Mathew T."/>
            <person name="Moen C."/>
            <person name="Morales K."/>
            <person name="Munidasa M."/>
            <person name="Nazareth L."/>
            <person name="Ngo R."/>
            <person name="Nguyen L."/>
            <person name="Okwuonu G."/>
            <person name="Ongeri F."/>
            <person name="Patil S."/>
            <person name="Petrosino J."/>
            <person name="Pham C."/>
            <person name="Pham P."/>
            <person name="Pu L.-L."/>
            <person name="Puazo M."/>
            <person name="Raj R."/>
            <person name="Reid J."/>
            <person name="Rouhana J."/>
            <person name="Saada N."/>
            <person name="Shang Y."/>
            <person name="Simmons D."/>
            <person name="Thornton R."/>
            <person name="Warren J."/>
            <person name="Weissenberger G."/>
            <person name="Zhang J."/>
            <person name="Zhang L."/>
            <person name="Zhou C."/>
            <person name="Zhu D."/>
            <person name="Muzny D."/>
            <person name="Worley K."/>
            <person name="Gibbs R."/>
        </authorList>
    </citation>
    <scope>NUCLEOTIDE SEQUENCE [LARGE SCALE GENOMIC DNA]</scope>
    <source>
        <strain evidence="2 3">NAP08</strain>
    </source>
</reference>
<dbReference type="Proteomes" id="UP000003227">
    <property type="component" value="Unassembled WGS sequence"/>
</dbReference>
<proteinExistence type="predicted"/>
<dbReference type="HOGENOM" id="CLU_2718770_0_0_9"/>
<protein>
    <submittedName>
        <fullName evidence="2">Uncharacterized protein</fullName>
    </submittedName>
</protein>
<dbReference type="EMBL" id="ADNX01000026">
    <property type="protein sequence ID" value="EFH08129.1"/>
    <property type="molecule type" value="Genomic_DNA"/>
</dbReference>
<comment type="caution">
    <text evidence="2">The sequence shown here is derived from an EMBL/GenBank/DDBJ whole genome shotgun (WGS) entry which is preliminary data.</text>
</comment>
<sequence length="72" mass="8088">MFYVKIIGNTDITIVFLAINIFIKLAILRIAFYALLECLRAIKTHKLNGSLVINGGNKKSRNAGLYIFSRIS</sequence>
<evidence type="ECO:0000313" key="3">
    <source>
        <dbReference type="Proteomes" id="UP000003227"/>
    </source>
</evidence>
<dbReference type="AlphaFoldDB" id="D5Q1U5"/>
<feature type="transmembrane region" description="Helical" evidence="1">
    <location>
        <begin position="12"/>
        <end position="36"/>
    </location>
</feature>
<gene>
    <name evidence="2" type="ORF">HMPREF0220_0877</name>
</gene>